<dbReference type="SUPFAM" id="SSF52540">
    <property type="entry name" value="P-loop containing nucleoside triphosphate hydrolases"/>
    <property type="match status" value="1"/>
</dbReference>
<dbReference type="AlphaFoldDB" id="A0A9P6YYR5"/>
<protein>
    <recommendedName>
        <fullName evidence="3">DNA helicase</fullName>
    </recommendedName>
</protein>
<sequence length="213" mass="24923">MISSKPLELINDALAKTTQRTTIMGNIKTFFIGDGAQLLPFHQKEGKIWESEILNAVPHYSLQEPVRQQHEHFIDILNKMRNYELDESMVLFLNERSFHESQLPLSCLRLYTTRQMVARAIEKDYAEFPGEGQEFQAYGTYVGNKRIAKIALRETRLLECLFIKPNMPVMLIHSLQDLNRYVNGTIALIEYMEEENICLKKRLPNRNDAIYWI</sequence>
<dbReference type="Proteomes" id="UP000740926">
    <property type="component" value="Unassembled WGS sequence"/>
</dbReference>
<organism evidence="1 2">
    <name type="scientific">Rhizopus delemar</name>
    <dbReference type="NCBI Taxonomy" id="936053"/>
    <lineage>
        <taxon>Eukaryota</taxon>
        <taxon>Fungi</taxon>
        <taxon>Fungi incertae sedis</taxon>
        <taxon>Mucoromycota</taxon>
        <taxon>Mucoromycotina</taxon>
        <taxon>Mucoromycetes</taxon>
        <taxon>Mucorales</taxon>
        <taxon>Mucorineae</taxon>
        <taxon>Rhizopodaceae</taxon>
        <taxon>Rhizopus</taxon>
    </lineage>
</organism>
<reference evidence="1 2" key="1">
    <citation type="journal article" date="2020" name="Microb. Genom.">
        <title>Genetic diversity of clinical and environmental Mucorales isolates obtained from an investigation of mucormycosis cases among solid organ transplant recipients.</title>
        <authorList>
            <person name="Nguyen M.H."/>
            <person name="Kaul D."/>
            <person name="Muto C."/>
            <person name="Cheng S.J."/>
            <person name="Richter R.A."/>
            <person name="Bruno V.M."/>
            <person name="Liu G."/>
            <person name="Beyhan S."/>
            <person name="Sundermann A.J."/>
            <person name="Mounaud S."/>
            <person name="Pasculle A.W."/>
            <person name="Nierman W.C."/>
            <person name="Driscoll E."/>
            <person name="Cumbie R."/>
            <person name="Clancy C.J."/>
            <person name="Dupont C.L."/>
        </authorList>
    </citation>
    <scope>NUCLEOTIDE SEQUENCE [LARGE SCALE GENOMIC DNA]</scope>
    <source>
        <strain evidence="1 2">GL24</strain>
    </source>
</reference>
<comment type="caution">
    <text evidence="1">The sequence shown here is derived from an EMBL/GenBank/DDBJ whole genome shotgun (WGS) entry which is preliminary data.</text>
</comment>
<gene>
    <name evidence="1" type="ORF">G6F50_008398</name>
</gene>
<evidence type="ECO:0000313" key="2">
    <source>
        <dbReference type="Proteomes" id="UP000740926"/>
    </source>
</evidence>
<keyword evidence="2" id="KW-1185">Reference proteome</keyword>
<proteinExistence type="predicted"/>
<dbReference type="InterPro" id="IPR027417">
    <property type="entry name" value="P-loop_NTPase"/>
</dbReference>
<name>A0A9P6YYR5_9FUNG</name>
<dbReference type="EMBL" id="JAANIU010001483">
    <property type="protein sequence ID" value="KAG1567233.1"/>
    <property type="molecule type" value="Genomic_DNA"/>
</dbReference>
<evidence type="ECO:0008006" key="3">
    <source>
        <dbReference type="Google" id="ProtNLM"/>
    </source>
</evidence>
<evidence type="ECO:0000313" key="1">
    <source>
        <dbReference type="EMBL" id="KAG1567233.1"/>
    </source>
</evidence>
<accession>A0A9P6YYR5</accession>